<dbReference type="AlphaFoldDB" id="A0A7U6GEL6"/>
<feature type="domain" description="Electron transfer flavoprotein alpha subunit C-terminal" evidence="1">
    <location>
        <begin position="168"/>
        <end position="242"/>
    </location>
</feature>
<accession>A0A7U6GEL6</accession>
<gene>
    <name evidence="2" type="primary">etfA</name>
    <name evidence="2" type="ordered locus">CSE_08520</name>
</gene>
<dbReference type="RefSeq" id="WP_014453381.1">
    <property type="nucleotide sequence ID" value="NC_017096.1"/>
</dbReference>
<dbReference type="InterPro" id="IPR001308">
    <property type="entry name" value="ETF_a/FixB"/>
</dbReference>
<protein>
    <submittedName>
        <fullName evidence="2">Electron transfer flavoprotein alpha-subunit</fullName>
    </submittedName>
</protein>
<dbReference type="Proteomes" id="UP000004793">
    <property type="component" value="Chromosome"/>
</dbReference>
<sequence>MKALIVYETNLPNLNDLHNIFDNIRIASVRNDRDADYIPSFLIRVSSEGLEFLSKIEEINDFDVIIFSNEVLPREIASLFAGKNGFGIVSHVSEIRAEKNNLSFIVYGWKNLGVEIISKTKPTVCIINNGVYKDKYNPLNREIIEISKDQSVEIVESFPQSIDEKIKSKIVIGVGLGVSKDLYQQIFFIAEKIGAKVVCTRPVADLGYFPYDSVVGDTGIEIETDIYIALGISGSIQHLSGISAKTIIAVNSDSNAPIFSKAHIKVNENVEKVVGGLFEWVKGF</sequence>
<reference evidence="2 3" key="1">
    <citation type="submission" date="2011-01" db="EMBL/GenBank/DDBJ databases">
        <title>Whole genome sequence of Caldisericum exile AZM16c01.</title>
        <authorList>
            <person name="Narita-Yamada S."/>
            <person name="Kawakoshi A."/>
            <person name="Nakamura S."/>
            <person name="Sasagawa M."/>
            <person name="Fukada J."/>
            <person name="Sekine M."/>
            <person name="Kato Y."/>
            <person name="Fukai R."/>
            <person name="Sasaki K."/>
            <person name="Hanamaki A."/>
            <person name="Narita H."/>
            <person name="Konno Y."/>
            <person name="Mori K."/>
            <person name="Yamazaki S."/>
            <person name="Suzuki K."/>
            <person name="Fujita N."/>
        </authorList>
    </citation>
    <scope>NUCLEOTIDE SEQUENCE [LARGE SCALE GENOMIC DNA]</scope>
    <source>
        <strain evidence="3">DSM 21853 / NBRC 104410 / AZM16c01</strain>
    </source>
</reference>
<keyword evidence="3" id="KW-1185">Reference proteome</keyword>
<dbReference type="SUPFAM" id="SSF52402">
    <property type="entry name" value="Adenine nucleotide alpha hydrolases-like"/>
    <property type="match status" value="1"/>
</dbReference>
<evidence type="ECO:0000259" key="1">
    <source>
        <dbReference type="Pfam" id="PF00766"/>
    </source>
</evidence>
<dbReference type="GO" id="GO:0009055">
    <property type="term" value="F:electron transfer activity"/>
    <property type="evidence" value="ECO:0007669"/>
    <property type="project" value="InterPro"/>
</dbReference>
<dbReference type="Pfam" id="PF00766">
    <property type="entry name" value="ETF_alpha"/>
    <property type="match status" value="1"/>
</dbReference>
<evidence type="ECO:0000313" key="3">
    <source>
        <dbReference type="Proteomes" id="UP000004793"/>
    </source>
</evidence>
<proteinExistence type="predicted"/>
<dbReference type="Gene3D" id="3.40.50.1220">
    <property type="entry name" value="TPP-binding domain"/>
    <property type="match status" value="1"/>
</dbReference>
<dbReference type="EMBL" id="AP012051">
    <property type="protein sequence ID" value="BAL80978.1"/>
    <property type="molecule type" value="Genomic_DNA"/>
</dbReference>
<dbReference type="PANTHER" id="PTHR43153">
    <property type="entry name" value="ELECTRON TRANSFER FLAVOPROTEIN ALPHA"/>
    <property type="match status" value="1"/>
</dbReference>
<dbReference type="InterPro" id="IPR014731">
    <property type="entry name" value="ETF_asu_C"/>
</dbReference>
<organism evidence="2 3">
    <name type="scientific">Caldisericum exile (strain DSM 21853 / NBRC 104410 / AZM16c01)</name>
    <dbReference type="NCBI Taxonomy" id="511051"/>
    <lineage>
        <taxon>Bacteria</taxon>
        <taxon>Pseudomonadati</taxon>
        <taxon>Caldisericota/Cryosericota group</taxon>
        <taxon>Caldisericota</taxon>
        <taxon>Caldisericia</taxon>
        <taxon>Caldisericales</taxon>
        <taxon>Caldisericaceae</taxon>
        <taxon>Caldisericum</taxon>
    </lineage>
</organism>
<dbReference type="GO" id="GO:0033539">
    <property type="term" value="P:fatty acid beta-oxidation using acyl-CoA dehydrogenase"/>
    <property type="evidence" value="ECO:0007669"/>
    <property type="project" value="TreeGrafter"/>
</dbReference>
<dbReference type="SUPFAM" id="SSF52467">
    <property type="entry name" value="DHS-like NAD/FAD-binding domain"/>
    <property type="match status" value="1"/>
</dbReference>
<dbReference type="PANTHER" id="PTHR43153:SF1">
    <property type="entry name" value="ELECTRON TRANSFER FLAVOPROTEIN SUBUNIT ALPHA, MITOCHONDRIAL"/>
    <property type="match status" value="1"/>
</dbReference>
<evidence type="ECO:0000313" key="2">
    <source>
        <dbReference type="EMBL" id="BAL80978.1"/>
    </source>
</evidence>
<name>A0A7U6GEL6_CALEA</name>
<dbReference type="OrthoDB" id="9770286at2"/>
<dbReference type="InterPro" id="IPR029035">
    <property type="entry name" value="DHS-like_NAD/FAD-binding_dom"/>
</dbReference>
<dbReference type="GO" id="GO:0050660">
    <property type="term" value="F:flavin adenine dinucleotide binding"/>
    <property type="evidence" value="ECO:0007669"/>
    <property type="project" value="InterPro"/>
</dbReference>
<dbReference type="KEGG" id="cex:CSE_08520"/>